<dbReference type="OrthoDB" id="10022853at2759"/>
<gene>
    <name evidence="2" type="ORF">GE061_002859</name>
</gene>
<dbReference type="Gene3D" id="3.80.10.10">
    <property type="entry name" value="Ribonuclease Inhibitor"/>
    <property type="match status" value="1"/>
</dbReference>
<evidence type="ECO:0000313" key="2">
    <source>
        <dbReference type="EMBL" id="KAF6204517.1"/>
    </source>
</evidence>
<protein>
    <submittedName>
        <fullName evidence="2">Uncharacterized protein</fullName>
    </submittedName>
</protein>
<dbReference type="Proteomes" id="UP000466442">
    <property type="component" value="Unassembled WGS sequence"/>
</dbReference>
<dbReference type="SUPFAM" id="SSF52058">
    <property type="entry name" value="L domain-like"/>
    <property type="match status" value="1"/>
</dbReference>
<feature type="region of interest" description="Disordered" evidence="1">
    <location>
        <begin position="1"/>
        <end position="69"/>
    </location>
</feature>
<accession>A0A8S9X6A3</accession>
<reference evidence="2" key="1">
    <citation type="journal article" date="2021" name="Mol. Ecol. Resour.">
        <title>Apolygus lucorum genome provides insights into omnivorousness and mesophyll feeding.</title>
        <authorList>
            <person name="Liu Y."/>
            <person name="Liu H."/>
            <person name="Wang H."/>
            <person name="Huang T."/>
            <person name="Liu B."/>
            <person name="Yang B."/>
            <person name="Yin L."/>
            <person name="Li B."/>
            <person name="Zhang Y."/>
            <person name="Zhang S."/>
            <person name="Jiang F."/>
            <person name="Zhang X."/>
            <person name="Ren Y."/>
            <person name="Wang B."/>
            <person name="Wang S."/>
            <person name="Lu Y."/>
            <person name="Wu K."/>
            <person name="Fan W."/>
            <person name="Wang G."/>
        </authorList>
    </citation>
    <scope>NUCLEOTIDE SEQUENCE</scope>
    <source>
        <strain evidence="2">12Hb</strain>
    </source>
</reference>
<evidence type="ECO:0000313" key="3">
    <source>
        <dbReference type="Proteomes" id="UP000466442"/>
    </source>
</evidence>
<dbReference type="EMBL" id="WIXP02000010">
    <property type="protein sequence ID" value="KAF6204517.1"/>
    <property type="molecule type" value="Genomic_DNA"/>
</dbReference>
<dbReference type="AlphaFoldDB" id="A0A8S9X6A3"/>
<feature type="compositionally biased region" description="Basic and acidic residues" evidence="1">
    <location>
        <begin position="1"/>
        <end position="12"/>
    </location>
</feature>
<dbReference type="InterPro" id="IPR032675">
    <property type="entry name" value="LRR_dom_sf"/>
</dbReference>
<comment type="caution">
    <text evidence="2">The sequence shown here is derived from an EMBL/GenBank/DDBJ whole genome shotgun (WGS) entry which is preliminary data.</text>
</comment>
<keyword evidence="3" id="KW-1185">Reference proteome</keyword>
<proteinExistence type="predicted"/>
<evidence type="ECO:0000256" key="1">
    <source>
        <dbReference type="SAM" id="MobiDB-lite"/>
    </source>
</evidence>
<organism evidence="2 3">
    <name type="scientific">Apolygus lucorum</name>
    <name type="common">Small green plant bug</name>
    <name type="synonym">Lygocoris lucorum</name>
    <dbReference type="NCBI Taxonomy" id="248454"/>
    <lineage>
        <taxon>Eukaryota</taxon>
        <taxon>Metazoa</taxon>
        <taxon>Ecdysozoa</taxon>
        <taxon>Arthropoda</taxon>
        <taxon>Hexapoda</taxon>
        <taxon>Insecta</taxon>
        <taxon>Pterygota</taxon>
        <taxon>Neoptera</taxon>
        <taxon>Paraneoptera</taxon>
        <taxon>Hemiptera</taxon>
        <taxon>Heteroptera</taxon>
        <taxon>Panheteroptera</taxon>
        <taxon>Cimicomorpha</taxon>
        <taxon>Miridae</taxon>
        <taxon>Mirini</taxon>
        <taxon>Apolygus</taxon>
    </lineage>
</organism>
<name>A0A8S9X6A3_APOLU</name>
<feature type="compositionally biased region" description="Low complexity" evidence="1">
    <location>
        <begin position="58"/>
        <end position="69"/>
    </location>
</feature>
<sequence>MDELGSLDRVENEPLVGLPLAPQPRRADLAETLQPRRSSQVPHEADGYRQRATTLHATGGPPSETSSSGIEITLLGESLRELEPSALSGLARESYLSIRGTSIEELPLGLLSGLGHVTHLTLDLRDNKVTSLSPDTFYYNQTGWENVGTMLISGE</sequence>